<dbReference type="Proteomes" id="UP000199249">
    <property type="component" value="Unassembled WGS sequence"/>
</dbReference>
<keyword evidence="3" id="KW-1185">Reference proteome</keyword>
<dbReference type="EMBL" id="FNOV01000002">
    <property type="protein sequence ID" value="SDX68019.1"/>
    <property type="molecule type" value="Genomic_DNA"/>
</dbReference>
<dbReference type="PROSITE" id="PS51257">
    <property type="entry name" value="PROKAR_LIPOPROTEIN"/>
    <property type="match status" value="1"/>
</dbReference>
<sequence length="196" mass="21766">MMRFVALLLALGLLMTSCNRTPAPIDPASAQAVKVQLNILRDTVAARWGEMQQSDNAKQRDTKELLRELSGLPGADRAALARLQYANDRLPARRYSEQSMADSGLIDAYDTAQDSLLQAVYALVPLPTSPDAEATPALVLTGQIQEADAELVGFRTRYDQAAMRFNSYLQLHRAEMEQLGREYTKLQPLPLFTLQN</sequence>
<proteinExistence type="predicted"/>
<evidence type="ECO:0008006" key="4">
    <source>
        <dbReference type="Google" id="ProtNLM"/>
    </source>
</evidence>
<dbReference type="RefSeq" id="WP_092738268.1">
    <property type="nucleotide sequence ID" value="NZ_FNOV01000002.1"/>
</dbReference>
<accession>A0A1H3DQT2</accession>
<keyword evidence="1" id="KW-0732">Signal</keyword>
<evidence type="ECO:0000256" key="1">
    <source>
        <dbReference type="SAM" id="SignalP"/>
    </source>
</evidence>
<dbReference type="STRING" id="651662.SAMN04488069_102432"/>
<evidence type="ECO:0000313" key="3">
    <source>
        <dbReference type="Proteomes" id="UP000199249"/>
    </source>
</evidence>
<feature type="signal peptide" evidence="1">
    <location>
        <begin position="1"/>
        <end position="22"/>
    </location>
</feature>
<gene>
    <name evidence="2" type="ORF">SAMN04488069_102432</name>
</gene>
<name>A0A1H3DQT2_9BACT</name>
<organism evidence="2 3">
    <name type="scientific">Hymenobacter psychrophilus</name>
    <dbReference type="NCBI Taxonomy" id="651662"/>
    <lineage>
        <taxon>Bacteria</taxon>
        <taxon>Pseudomonadati</taxon>
        <taxon>Bacteroidota</taxon>
        <taxon>Cytophagia</taxon>
        <taxon>Cytophagales</taxon>
        <taxon>Hymenobacteraceae</taxon>
        <taxon>Hymenobacter</taxon>
    </lineage>
</organism>
<reference evidence="3" key="1">
    <citation type="submission" date="2016-10" db="EMBL/GenBank/DDBJ databases">
        <authorList>
            <person name="Varghese N."/>
            <person name="Submissions S."/>
        </authorList>
    </citation>
    <scope>NUCLEOTIDE SEQUENCE [LARGE SCALE GENOMIC DNA]</scope>
    <source>
        <strain evidence="3">CGMCC 1.8975</strain>
    </source>
</reference>
<evidence type="ECO:0000313" key="2">
    <source>
        <dbReference type="EMBL" id="SDX68019.1"/>
    </source>
</evidence>
<feature type="chain" id="PRO_5011610079" description="LemA protein" evidence="1">
    <location>
        <begin position="23"/>
        <end position="196"/>
    </location>
</feature>
<dbReference type="OrthoDB" id="892730at2"/>
<protein>
    <recommendedName>
        <fullName evidence="4">LemA protein</fullName>
    </recommendedName>
</protein>
<dbReference type="AlphaFoldDB" id="A0A1H3DQT2"/>